<evidence type="ECO:0000256" key="1">
    <source>
        <dbReference type="ARBA" id="ARBA00011073"/>
    </source>
</evidence>
<dbReference type="OMA" id="AMDWAVK"/>
<dbReference type="Gene3D" id="3.30.70.80">
    <property type="entry name" value="Peptidase S8 propeptide/proteinase inhibitor I9"/>
    <property type="match status" value="1"/>
</dbReference>
<feature type="active site" description="Charge relay system" evidence="6">
    <location>
        <position position="329"/>
    </location>
</feature>
<dbReference type="PRINTS" id="PR00723">
    <property type="entry name" value="SUBTILISIN"/>
</dbReference>
<feature type="signal peptide" evidence="8">
    <location>
        <begin position="1"/>
        <end position="15"/>
    </location>
</feature>
<comment type="similarity">
    <text evidence="1 6 7">Belongs to the peptidase S8 family.</text>
</comment>
<dbReference type="FunFam" id="3.40.50.200:FF:000014">
    <property type="entry name" value="Proteinase K"/>
    <property type="match status" value="1"/>
</dbReference>
<dbReference type="KEGG" id="bsc:COCSADRAFT_79601"/>
<dbReference type="InterPro" id="IPR036852">
    <property type="entry name" value="Peptidase_S8/S53_dom_sf"/>
</dbReference>
<dbReference type="PANTHER" id="PTHR43806:SF58">
    <property type="entry name" value="ALKALINE PROTEASE 1-RELATED"/>
    <property type="match status" value="1"/>
</dbReference>
<dbReference type="GeneID" id="19140743"/>
<dbReference type="SUPFAM" id="SSF52743">
    <property type="entry name" value="Subtilisin-like"/>
    <property type="match status" value="1"/>
</dbReference>
<dbReference type="Proteomes" id="UP000016934">
    <property type="component" value="Unassembled WGS sequence"/>
</dbReference>
<dbReference type="GO" id="GO:0005576">
    <property type="term" value="C:extracellular region"/>
    <property type="evidence" value="ECO:0007669"/>
    <property type="project" value="UniProtKB-ARBA"/>
</dbReference>
<dbReference type="InterPro" id="IPR015500">
    <property type="entry name" value="Peptidase_S8_subtilisin-rel"/>
</dbReference>
<keyword evidence="3 8" id="KW-0732">Signal</keyword>
<evidence type="ECO:0000256" key="6">
    <source>
        <dbReference type="PROSITE-ProRule" id="PRU01240"/>
    </source>
</evidence>
<dbReference type="InterPro" id="IPR000209">
    <property type="entry name" value="Peptidase_S8/S53_dom"/>
</dbReference>
<dbReference type="Pfam" id="PF00082">
    <property type="entry name" value="Peptidase_S8"/>
    <property type="match status" value="1"/>
</dbReference>
<evidence type="ECO:0000256" key="2">
    <source>
        <dbReference type="ARBA" id="ARBA00022670"/>
    </source>
</evidence>
<dbReference type="InterPro" id="IPR023827">
    <property type="entry name" value="Peptidase_S8_Asp-AS"/>
</dbReference>
<dbReference type="PANTHER" id="PTHR43806">
    <property type="entry name" value="PEPTIDASE S8"/>
    <property type="match status" value="1"/>
</dbReference>
<keyword evidence="2 6" id="KW-0645">Protease</keyword>
<proteinExistence type="inferred from homology"/>
<dbReference type="EMBL" id="KB445638">
    <property type="protein sequence ID" value="EMD68217.1"/>
    <property type="molecule type" value="Genomic_DNA"/>
</dbReference>
<evidence type="ECO:0008006" key="13">
    <source>
        <dbReference type="Google" id="ProtNLM"/>
    </source>
</evidence>
<dbReference type="Pfam" id="PF05922">
    <property type="entry name" value="Inhibitor_I9"/>
    <property type="match status" value="1"/>
</dbReference>
<keyword evidence="12" id="KW-1185">Reference proteome</keyword>
<feature type="active site" description="Charge relay system" evidence="6">
    <location>
        <position position="138"/>
    </location>
</feature>
<dbReference type="InterPro" id="IPR037045">
    <property type="entry name" value="S8pro/Inhibitor_I9_sf"/>
</dbReference>
<feature type="domain" description="Inhibitor I9" evidence="10">
    <location>
        <begin position="49"/>
        <end position="96"/>
    </location>
</feature>
<dbReference type="InterPro" id="IPR022398">
    <property type="entry name" value="Peptidase_S8_His-AS"/>
</dbReference>
<keyword evidence="4 6" id="KW-0378">Hydrolase</keyword>
<dbReference type="RefSeq" id="XP_007695883.1">
    <property type="nucleotide sequence ID" value="XM_007697693.1"/>
</dbReference>
<organism evidence="11 12">
    <name type="scientific">Cochliobolus sativus (strain ND90Pr / ATCC 201652)</name>
    <name type="common">Common root rot and spot blotch fungus</name>
    <name type="synonym">Bipolaris sorokiniana</name>
    <dbReference type="NCBI Taxonomy" id="665912"/>
    <lineage>
        <taxon>Eukaryota</taxon>
        <taxon>Fungi</taxon>
        <taxon>Dikarya</taxon>
        <taxon>Ascomycota</taxon>
        <taxon>Pezizomycotina</taxon>
        <taxon>Dothideomycetes</taxon>
        <taxon>Pleosporomycetidae</taxon>
        <taxon>Pleosporales</taxon>
        <taxon>Pleosporineae</taxon>
        <taxon>Pleosporaceae</taxon>
        <taxon>Bipolaris</taxon>
    </lineage>
</organism>
<dbReference type="InterPro" id="IPR023828">
    <property type="entry name" value="Peptidase_S8_Ser-AS"/>
</dbReference>
<protein>
    <recommendedName>
        <fullName evidence="13">Peptidase S8/S53 domain-containing protein</fullName>
    </recommendedName>
</protein>
<reference evidence="12" key="2">
    <citation type="journal article" date="2013" name="PLoS Genet.">
        <title>Comparative genome structure, secondary metabolite, and effector coding capacity across Cochliobolus pathogens.</title>
        <authorList>
            <person name="Condon B.J."/>
            <person name="Leng Y."/>
            <person name="Wu D."/>
            <person name="Bushley K.E."/>
            <person name="Ohm R.A."/>
            <person name="Otillar R."/>
            <person name="Martin J."/>
            <person name="Schackwitz W."/>
            <person name="Grimwood J."/>
            <person name="MohdZainudin N."/>
            <person name="Xue C."/>
            <person name="Wang R."/>
            <person name="Manning V.A."/>
            <person name="Dhillon B."/>
            <person name="Tu Z.J."/>
            <person name="Steffenson B.J."/>
            <person name="Salamov A."/>
            <person name="Sun H."/>
            <person name="Lowry S."/>
            <person name="LaButti K."/>
            <person name="Han J."/>
            <person name="Copeland A."/>
            <person name="Lindquist E."/>
            <person name="Barry K."/>
            <person name="Schmutz J."/>
            <person name="Baker S.E."/>
            <person name="Ciuffetti L.M."/>
            <person name="Grigoriev I.V."/>
            <person name="Zhong S."/>
            <person name="Turgeon B.G."/>
        </authorList>
    </citation>
    <scope>NUCLEOTIDE SEQUENCE [LARGE SCALE GENOMIC DNA]</scope>
    <source>
        <strain evidence="12">ND90Pr / ATCC 201652</strain>
    </source>
</reference>
<reference evidence="11 12" key="1">
    <citation type="journal article" date="2012" name="PLoS Pathog.">
        <title>Diverse lifestyles and strategies of plant pathogenesis encoded in the genomes of eighteen Dothideomycetes fungi.</title>
        <authorList>
            <person name="Ohm R.A."/>
            <person name="Feau N."/>
            <person name="Henrissat B."/>
            <person name="Schoch C.L."/>
            <person name="Horwitz B.A."/>
            <person name="Barry K.W."/>
            <person name="Condon B.J."/>
            <person name="Copeland A.C."/>
            <person name="Dhillon B."/>
            <person name="Glaser F."/>
            <person name="Hesse C.N."/>
            <person name="Kosti I."/>
            <person name="LaButti K."/>
            <person name="Lindquist E.A."/>
            <person name="Lucas S."/>
            <person name="Salamov A.A."/>
            <person name="Bradshaw R.E."/>
            <person name="Ciuffetti L."/>
            <person name="Hamelin R.C."/>
            <person name="Kema G.H.J."/>
            <person name="Lawrence C."/>
            <person name="Scott J.A."/>
            <person name="Spatafora J.W."/>
            <person name="Turgeon B.G."/>
            <person name="de Wit P.J.G.M."/>
            <person name="Zhong S."/>
            <person name="Goodwin S.B."/>
            <person name="Grigoriev I.V."/>
        </authorList>
    </citation>
    <scope>NUCLEOTIDE SEQUENCE [LARGE SCALE GENOMIC DNA]</scope>
    <source>
        <strain evidence="12">ND90Pr / ATCC 201652</strain>
    </source>
</reference>
<evidence type="ECO:0000259" key="10">
    <source>
        <dbReference type="Pfam" id="PF05922"/>
    </source>
</evidence>
<dbReference type="CDD" id="cd04077">
    <property type="entry name" value="Peptidases_S8_PCSK9_ProteinaseK_like"/>
    <property type="match status" value="1"/>
</dbReference>
<feature type="chain" id="PRO_5012022853" description="Peptidase S8/S53 domain-containing protein" evidence="8">
    <location>
        <begin position="16"/>
        <end position="389"/>
    </location>
</feature>
<accession>M2THM7</accession>
<evidence type="ECO:0000256" key="4">
    <source>
        <dbReference type="ARBA" id="ARBA00022801"/>
    </source>
</evidence>
<dbReference type="Gene3D" id="3.40.50.200">
    <property type="entry name" value="Peptidase S8/S53 domain"/>
    <property type="match status" value="1"/>
</dbReference>
<feature type="active site" description="Charge relay system" evidence="6">
    <location>
        <position position="170"/>
    </location>
</feature>
<dbReference type="PROSITE" id="PS51892">
    <property type="entry name" value="SUBTILASE"/>
    <property type="match status" value="1"/>
</dbReference>
<dbReference type="AlphaFoldDB" id="M2THM7"/>
<dbReference type="GO" id="GO:0004252">
    <property type="term" value="F:serine-type endopeptidase activity"/>
    <property type="evidence" value="ECO:0007669"/>
    <property type="project" value="UniProtKB-UniRule"/>
</dbReference>
<dbReference type="eggNOG" id="KOG1153">
    <property type="taxonomic scope" value="Eukaryota"/>
</dbReference>
<dbReference type="OrthoDB" id="206201at2759"/>
<evidence type="ECO:0000313" key="11">
    <source>
        <dbReference type="EMBL" id="EMD68217.1"/>
    </source>
</evidence>
<gene>
    <name evidence="11" type="ORF">COCSADRAFT_79601</name>
</gene>
<sequence length="389" mass="40714">MYFLLLSLLISLATATSLVKAPCSNTIANKWIVKLKNNVATRAADGVKAALSTEPDYQYSMPGFRGFAGTLSDDEVALLQASDQIEYIQQDAEVYTTALVKQLNATWGISRLSHIKPGETTYLYDSSAGEGTCAYVIDTGVDITHPEFQGRAFFLADFTHEGNFIDGYGHGTHVAGTIGSATWGVAKKTIIFAVRVLDSNGWGTNADVVAGLEFILRDARERRGTDQCRNGFVVNISLGSEKLPALNDAAAAMVAEDLFLGVAAGNDGVPADDFSPGSEPSVCTVGATAANNTLTQWSNHGPRIDILAPGLDITSTLPNGAAASFSGTSMAAPHVVGLAAYLLGLGSPAKNLCGTIAALAIKNAIDQDTLPKGTPNLLAFNVAQPARSV</sequence>
<evidence type="ECO:0000256" key="8">
    <source>
        <dbReference type="SAM" id="SignalP"/>
    </source>
</evidence>
<dbReference type="SUPFAM" id="SSF54897">
    <property type="entry name" value="Protease propeptides/inhibitors"/>
    <property type="match status" value="1"/>
</dbReference>
<dbReference type="InterPro" id="IPR010259">
    <property type="entry name" value="S8pro/Inhibitor_I9"/>
</dbReference>
<dbReference type="PROSITE" id="PS00138">
    <property type="entry name" value="SUBTILASE_SER"/>
    <property type="match status" value="1"/>
</dbReference>
<name>M2THM7_COCSN</name>
<evidence type="ECO:0000313" key="12">
    <source>
        <dbReference type="Proteomes" id="UP000016934"/>
    </source>
</evidence>
<keyword evidence="5 6" id="KW-0720">Serine protease</keyword>
<dbReference type="InterPro" id="IPR034193">
    <property type="entry name" value="PCSK9_ProteinaseK-like"/>
</dbReference>
<dbReference type="PROSITE" id="PS00137">
    <property type="entry name" value="SUBTILASE_HIS"/>
    <property type="match status" value="1"/>
</dbReference>
<evidence type="ECO:0000256" key="3">
    <source>
        <dbReference type="ARBA" id="ARBA00022729"/>
    </source>
</evidence>
<dbReference type="GO" id="GO:0006508">
    <property type="term" value="P:proteolysis"/>
    <property type="evidence" value="ECO:0007669"/>
    <property type="project" value="UniProtKB-KW"/>
</dbReference>
<feature type="domain" description="Peptidase S8/S53" evidence="9">
    <location>
        <begin position="135"/>
        <end position="344"/>
    </location>
</feature>
<dbReference type="InterPro" id="IPR050131">
    <property type="entry name" value="Peptidase_S8_subtilisin-like"/>
</dbReference>
<evidence type="ECO:0000256" key="7">
    <source>
        <dbReference type="RuleBase" id="RU003355"/>
    </source>
</evidence>
<dbReference type="HOGENOM" id="CLU_011263_1_4_1"/>
<evidence type="ECO:0000259" key="9">
    <source>
        <dbReference type="Pfam" id="PF00082"/>
    </source>
</evidence>
<dbReference type="PROSITE" id="PS00136">
    <property type="entry name" value="SUBTILASE_ASP"/>
    <property type="match status" value="1"/>
</dbReference>
<evidence type="ECO:0000256" key="5">
    <source>
        <dbReference type="ARBA" id="ARBA00022825"/>
    </source>
</evidence>